<evidence type="ECO:0000256" key="11">
    <source>
        <dbReference type="RuleBase" id="RU364063"/>
    </source>
</evidence>
<dbReference type="Gene3D" id="3.40.50.300">
    <property type="entry name" value="P-loop containing nucleotide triphosphate hydrolases"/>
    <property type="match status" value="1"/>
</dbReference>
<dbReference type="EC" id="2.7.7.7" evidence="11"/>
<gene>
    <name evidence="11 14" type="primary">dnaX</name>
    <name evidence="14" type="ORF">IAA81_08055</name>
</gene>
<comment type="similarity">
    <text evidence="1 11">Belongs to the DnaX/STICHEL family.</text>
</comment>
<dbReference type="InterPro" id="IPR008921">
    <property type="entry name" value="DNA_pol3_clamp-load_cplx_C"/>
</dbReference>
<dbReference type="InterPro" id="IPR001270">
    <property type="entry name" value="ClpA/B"/>
</dbReference>
<evidence type="ECO:0000256" key="6">
    <source>
        <dbReference type="ARBA" id="ARBA00022741"/>
    </source>
</evidence>
<protein>
    <recommendedName>
        <fullName evidence="11">DNA polymerase III subunit gamma/tau</fullName>
        <ecNumber evidence="11">2.7.7.7</ecNumber>
    </recommendedName>
</protein>
<comment type="function">
    <text evidence="11">DNA polymerase III is a complex, multichain enzyme responsible for most of the replicative synthesis in bacteria. This DNA polymerase also exhibits 3' to 5' exonuclease activity.</text>
</comment>
<evidence type="ECO:0000256" key="5">
    <source>
        <dbReference type="ARBA" id="ARBA00022723"/>
    </source>
</evidence>
<dbReference type="GO" id="GO:0006261">
    <property type="term" value="P:DNA-templated DNA replication"/>
    <property type="evidence" value="ECO:0007669"/>
    <property type="project" value="TreeGrafter"/>
</dbReference>
<dbReference type="Pfam" id="PF22608">
    <property type="entry name" value="DNAX_ATPase_lid"/>
    <property type="match status" value="1"/>
</dbReference>
<evidence type="ECO:0000313" key="15">
    <source>
        <dbReference type="Proteomes" id="UP000823638"/>
    </source>
</evidence>
<dbReference type="FunFam" id="3.40.50.300:FF:000014">
    <property type="entry name" value="DNA polymerase III subunit gamma/tau"/>
    <property type="match status" value="1"/>
</dbReference>
<evidence type="ECO:0000259" key="13">
    <source>
        <dbReference type="SMART" id="SM00382"/>
    </source>
</evidence>
<dbReference type="NCBIfam" id="NF005173">
    <property type="entry name" value="PRK06647.1"/>
    <property type="match status" value="1"/>
</dbReference>
<evidence type="ECO:0000256" key="4">
    <source>
        <dbReference type="ARBA" id="ARBA00022705"/>
    </source>
</evidence>
<dbReference type="EMBL" id="JADIMM010000092">
    <property type="protein sequence ID" value="MBO8458164.1"/>
    <property type="molecule type" value="Genomic_DNA"/>
</dbReference>
<keyword evidence="4 11" id="KW-0235">DNA replication</keyword>
<evidence type="ECO:0000256" key="8">
    <source>
        <dbReference type="ARBA" id="ARBA00022840"/>
    </source>
</evidence>
<dbReference type="InterPro" id="IPR003593">
    <property type="entry name" value="AAA+_ATPase"/>
</dbReference>
<dbReference type="NCBIfam" id="TIGR02397">
    <property type="entry name" value="dnaX_nterm"/>
    <property type="match status" value="1"/>
</dbReference>
<proteinExistence type="inferred from homology"/>
<feature type="region of interest" description="Disordered" evidence="12">
    <location>
        <begin position="431"/>
        <end position="463"/>
    </location>
</feature>
<dbReference type="CDD" id="cd00009">
    <property type="entry name" value="AAA"/>
    <property type="match status" value="1"/>
</dbReference>
<dbReference type="PANTHER" id="PTHR11669:SF0">
    <property type="entry name" value="PROTEIN STICHEL-LIKE 2"/>
    <property type="match status" value="1"/>
</dbReference>
<dbReference type="InterPro" id="IPR050238">
    <property type="entry name" value="DNA_Rep/Repair_Clamp_Loader"/>
</dbReference>
<dbReference type="Gene3D" id="1.10.8.60">
    <property type="match status" value="1"/>
</dbReference>
<evidence type="ECO:0000256" key="1">
    <source>
        <dbReference type="ARBA" id="ARBA00006360"/>
    </source>
</evidence>
<feature type="domain" description="AAA+ ATPase" evidence="13">
    <location>
        <begin position="37"/>
        <end position="179"/>
    </location>
</feature>
<reference evidence="14" key="1">
    <citation type="submission" date="2020-10" db="EMBL/GenBank/DDBJ databases">
        <authorList>
            <person name="Gilroy R."/>
        </authorList>
    </citation>
    <scope>NUCLEOTIDE SEQUENCE</scope>
    <source>
        <strain evidence="14">10532</strain>
    </source>
</reference>
<comment type="caution">
    <text evidence="14">The sequence shown here is derived from an EMBL/GenBank/DDBJ whole genome shotgun (WGS) entry which is preliminary data.</text>
</comment>
<keyword evidence="5" id="KW-0479">Metal-binding</keyword>
<dbReference type="InterPro" id="IPR012763">
    <property type="entry name" value="DNA_pol_III_sug/sutau_N"/>
</dbReference>
<accession>A0A9D9N2P2</accession>
<keyword evidence="2 11" id="KW-0808">Transferase</keyword>
<dbReference type="SUPFAM" id="SSF52540">
    <property type="entry name" value="P-loop containing nucleoside triphosphate hydrolases"/>
    <property type="match status" value="1"/>
</dbReference>
<dbReference type="GO" id="GO:0046872">
    <property type="term" value="F:metal ion binding"/>
    <property type="evidence" value="ECO:0007669"/>
    <property type="project" value="UniProtKB-KW"/>
</dbReference>
<dbReference type="GO" id="GO:0003677">
    <property type="term" value="F:DNA binding"/>
    <property type="evidence" value="ECO:0007669"/>
    <property type="project" value="InterPro"/>
</dbReference>
<evidence type="ECO:0000256" key="9">
    <source>
        <dbReference type="ARBA" id="ARBA00022932"/>
    </source>
</evidence>
<dbReference type="SMART" id="SM00382">
    <property type="entry name" value="AAA"/>
    <property type="match status" value="1"/>
</dbReference>
<organism evidence="14 15">
    <name type="scientific">Candidatus Gallitreponema excrementavium</name>
    <dbReference type="NCBI Taxonomy" id="2840840"/>
    <lineage>
        <taxon>Bacteria</taxon>
        <taxon>Pseudomonadati</taxon>
        <taxon>Spirochaetota</taxon>
        <taxon>Spirochaetia</taxon>
        <taxon>Spirochaetales</taxon>
        <taxon>Candidatus Gallitreponema</taxon>
    </lineage>
</organism>
<dbReference type="Pfam" id="PF13177">
    <property type="entry name" value="DNA_pol3_delta2"/>
    <property type="match status" value="1"/>
</dbReference>
<evidence type="ECO:0000313" key="14">
    <source>
        <dbReference type="EMBL" id="MBO8458164.1"/>
    </source>
</evidence>
<feature type="region of interest" description="Disordered" evidence="12">
    <location>
        <begin position="391"/>
        <end position="411"/>
    </location>
</feature>
<sequence length="537" mass="58616">MAYEVTATRRRPGRFEDLVGQEFVVSTLKSSIENGQIAHAYLFSGPRGCGKTSSARILAKSLNCQNGPTVNPCGVCSSCKEIAAGTSLDVIEIDGASNTSVNDIRQIKDEVLYPPNSGKYKIYIIDEVHMLSTSAFNALLKTIEEPPPYIIFIFATTELHKVPATIKSRCQHFNFKLVDIEKIKESLDAACKEMNITAEEEALFWIAKESTGSMRDAYTLFDQVAAFSGGNITYEKIREKLGIVGLDSINVLAELCADCKTGEVLETCDRILSSGISIEQFINGCTEYFRSLLLIKNGITKDSILGHPVSRYSSKALESWSSIQLERALSLLLELFRNIKYSLSPRYELEVTFSRLSWLSSYVSPAEVKAALDKAMSFLGGKGIGSLETLSNGEGIPGGNGSSPFEKKNSPVADTSGILVQQSGVSGAAVDIKETEEKIQNGNLSGTELEKRENPSVPDSDEKEFTEEYYFSLMRNGLNKKTVREEVVPPSAADSAGPGTGFKPDSNAGFSNKNSAVEMVKEAFWGNIVYQEKADTN</sequence>
<dbReference type="PANTHER" id="PTHR11669">
    <property type="entry name" value="REPLICATION FACTOR C / DNA POLYMERASE III GAMMA-TAU SUBUNIT"/>
    <property type="match status" value="1"/>
</dbReference>
<dbReference type="GO" id="GO:0005524">
    <property type="term" value="F:ATP binding"/>
    <property type="evidence" value="ECO:0007669"/>
    <property type="project" value="UniProtKB-KW"/>
</dbReference>
<keyword evidence="3 11" id="KW-0548">Nucleotidyltransferase</keyword>
<keyword evidence="9 11" id="KW-0239">DNA-directed DNA polymerase</keyword>
<comment type="catalytic activity">
    <reaction evidence="10 11">
        <text>DNA(n) + a 2'-deoxyribonucleoside 5'-triphosphate = DNA(n+1) + diphosphate</text>
        <dbReference type="Rhea" id="RHEA:22508"/>
        <dbReference type="Rhea" id="RHEA-COMP:17339"/>
        <dbReference type="Rhea" id="RHEA-COMP:17340"/>
        <dbReference type="ChEBI" id="CHEBI:33019"/>
        <dbReference type="ChEBI" id="CHEBI:61560"/>
        <dbReference type="ChEBI" id="CHEBI:173112"/>
        <dbReference type="EC" id="2.7.7.7"/>
    </reaction>
</comment>
<name>A0A9D9N2P2_9SPIR</name>
<keyword evidence="7" id="KW-0862">Zinc</keyword>
<feature type="region of interest" description="Disordered" evidence="12">
    <location>
        <begin position="489"/>
        <end position="512"/>
    </location>
</feature>
<evidence type="ECO:0000256" key="3">
    <source>
        <dbReference type="ARBA" id="ARBA00022695"/>
    </source>
</evidence>
<dbReference type="NCBIfam" id="NF004046">
    <property type="entry name" value="PRK05563.1"/>
    <property type="match status" value="1"/>
</dbReference>
<evidence type="ECO:0000256" key="10">
    <source>
        <dbReference type="ARBA" id="ARBA00049244"/>
    </source>
</evidence>
<keyword evidence="6 11" id="KW-0547">Nucleotide-binding</keyword>
<dbReference type="GO" id="GO:0009360">
    <property type="term" value="C:DNA polymerase III complex"/>
    <property type="evidence" value="ECO:0007669"/>
    <property type="project" value="InterPro"/>
</dbReference>
<reference evidence="14" key="2">
    <citation type="journal article" date="2021" name="PeerJ">
        <title>Extensive microbial diversity within the chicken gut microbiome revealed by metagenomics and culture.</title>
        <authorList>
            <person name="Gilroy R."/>
            <person name="Ravi A."/>
            <person name="Getino M."/>
            <person name="Pursley I."/>
            <person name="Horton D.L."/>
            <person name="Alikhan N.F."/>
            <person name="Baker D."/>
            <person name="Gharbi K."/>
            <person name="Hall N."/>
            <person name="Watson M."/>
            <person name="Adriaenssens E.M."/>
            <person name="Foster-Nyarko E."/>
            <person name="Jarju S."/>
            <person name="Secka A."/>
            <person name="Antonio M."/>
            <person name="Oren A."/>
            <person name="Chaudhuri R.R."/>
            <person name="La Ragione R."/>
            <person name="Hildebrand F."/>
            <person name="Pallen M.J."/>
        </authorList>
    </citation>
    <scope>NUCLEOTIDE SEQUENCE</scope>
    <source>
        <strain evidence="14">10532</strain>
    </source>
</reference>
<comment type="subunit">
    <text evidence="11">DNA polymerase III contains a core (composed of alpha, epsilon and theta chains) that associates with a tau subunit. This core dimerizes to form the POLIII' complex. PolIII' associates with the gamma complex (composed of gamma, delta, delta', psi and chi chains) and with the beta chain to form the complete DNA polymerase III complex.</text>
</comment>
<dbReference type="InterPro" id="IPR022754">
    <property type="entry name" value="DNA_pol_III_gamma-3"/>
</dbReference>
<dbReference type="InterPro" id="IPR027417">
    <property type="entry name" value="P-loop_NTPase"/>
</dbReference>
<dbReference type="SUPFAM" id="SSF48019">
    <property type="entry name" value="post-AAA+ oligomerization domain-like"/>
    <property type="match status" value="1"/>
</dbReference>
<evidence type="ECO:0000256" key="2">
    <source>
        <dbReference type="ARBA" id="ARBA00022679"/>
    </source>
</evidence>
<keyword evidence="8 11" id="KW-0067">ATP-binding</keyword>
<dbReference type="CDD" id="cd18137">
    <property type="entry name" value="HLD_clamp_pol_III_gamma_tau"/>
    <property type="match status" value="1"/>
</dbReference>
<dbReference type="Pfam" id="PF12169">
    <property type="entry name" value="DNA_pol3_gamma3"/>
    <property type="match status" value="1"/>
</dbReference>
<dbReference type="AlphaFoldDB" id="A0A9D9N2P2"/>
<dbReference type="Proteomes" id="UP000823638">
    <property type="component" value="Unassembled WGS sequence"/>
</dbReference>
<dbReference type="Gene3D" id="1.20.272.10">
    <property type="match status" value="1"/>
</dbReference>
<dbReference type="PRINTS" id="PR00300">
    <property type="entry name" value="CLPPROTEASEA"/>
</dbReference>
<dbReference type="GO" id="GO:0003887">
    <property type="term" value="F:DNA-directed DNA polymerase activity"/>
    <property type="evidence" value="ECO:0007669"/>
    <property type="project" value="UniProtKB-KW"/>
</dbReference>
<evidence type="ECO:0000256" key="12">
    <source>
        <dbReference type="SAM" id="MobiDB-lite"/>
    </source>
</evidence>
<dbReference type="InterPro" id="IPR045085">
    <property type="entry name" value="HLD_clamp_pol_III_gamma_tau"/>
</dbReference>
<evidence type="ECO:0000256" key="7">
    <source>
        <dbReference type="ARBA" id="ARBA00022833"/>
    </source>
</evidence>